<reference evidence="1" key="2">
    <citation type="submission" date="2020-05" db="UniProtKB">
        <authorList>
            <consortium name="EnsemblMetazoa"/>
        </authorList>
    </citation>
    <scope>IDENTIFICATION</scope>
    <source>
        <strain evidence="1">IAEA</strain>
    </source>
</reference>
<dbReference type="VEuPathDB" id="VectorBase:GBRI012875"/>
<organism evidence="1 2">
    <name type="scientific">Glossina brevipalpis</name>
    <dbReference type="NCBI Taxonomy" id="37001"/>
    <lineage>
        <taxon>Eukaryota</taxon>
        <taxon>Metazoa</taxon>
        <taxon>Ecdysozoa</taxon>
        <taxon>Arthropoda</taxon>
        <taxon>Hexapoda</taxon>
        <taxon>Insecta</taxon>
        <taxon>Pterygota</taxon>
        <taxon>Neoptera</taxon>
        <taxon>Endopterygota</taxon>
        <taxon>Diptera</taxon>
        <taxon>Brachycera</taxon>
        <taxon>Muscomorpha</taxon>
        <taxon>Hippoboscoidea</taxon>
        <taxon>Glossinidae</taxon>
        <taxon>Glossina</taxon>
    </lineage>
</organism>
<evidence type="ECO:0000313" key="1">
    <source>
        <dbReference type="EnsemblMetazoa" id="GBRI012875-PA"/>
    </source>
</evidence>
<accession>A0A1A9WB50</accession>
<keyword evidence="2" id="KW-1185">Reference proteome</keyword>
<dbReference type="InterPro" id="IPR006601">
    <property type="entry name" value="Uncharacterised_DM11_DROME"/>
</dbReference>
<sequence>MNKKSAKMNLQHIVDFELKKYSRGNWQLTPVTVKVYDLCKRMRDKTTMAYEAWTQYVITKDNEKIPCFGKGVRTGDPMILNIVIYHHVPFAAKAEYGVVGMNMEGRYKEVAIFQAFDKKNRLKSQSICVEIPGEIIRI</sequence>
<dbReference type="Proteomes" id="UP000091820">
    <property type="component" value="Unassembled WGS sequence"/>
</dbReference>
<reference evidence="2" key="1">
    <citation type="submission" date="2014-03" db="EMBL/GenBank/DDBJ databases">
        <authorList>
            <person name="Aksoy S."/>
            <person name="Warren W."/>
            <person name="Wilson R.K."/>
        </authorList>
    </citation>
    <scope>NUCLEOTIDE SEQUENCE [LARGE SCALE GENOMIC DNA]</scope>
    <source>
        <strain evidence="2">IAEA</strain>
    </source>
</reference>
<proteinExistence type="predicted"/>
<protein>
    <submittedName>
        <fullName evidence="1">Uncharacterized protein</fullName>
    </submittedName>
</protein>
<dbReference type="AlphaFoldDB" id="A0A1A9WB50"/>
<dbReference type="EnsemblMetazoa" id="GBRI012875-RA">
    <property type="protein sequence ID" value="GBRI012875-PA"/>
    <property type="gene ID" value="GBRI012875"/>
</dbReference>
<evidence type="ECO:0000313" key="2">
    <source>
        <dbReference type="Proteomes" id="UP000091820"/>
    </source>
</evidence>
<name>A0A1A9WB50_9MUSC</name>
<dbReference type="SMART" id="SM00675">
    <property type="entry name" value="DM11"/>
    <property type="match status" value="1"/>
</dbReference>